<dbReference type="Pfam" id="PF13489">
    <property type="entry name" value="Methyltransf_23"/>
    <property type="match status" value="1"/>
</dbReference>
<keyword evidence="3" id="KW-0489">Methyltransferase</keyword>
<dbReference type="InterPro" id="IPR013691">
    <property type="entry name" value="MeTrfase_14"/>
</dbReference>
<dbReference type="InterPro" id="IPR038576">
    <property type="entry name" value="Methyltransf_Zn-bd_dom_put_sf"/>
</dbReference>
<dbReference type="GO" id="GO:0032259">
    <property type="term" value="P:methylation"/>
    <property type="evidence" value="ECO:0007669"/>
    <property type="project" value="UniProtKB-KW"/>
</dbReference>
<feature type="domain" description="C-methyltransferase" evidence="2">
    <location>
        <begin position="247"/>
        <end position="398"/>
    </location>
</feature>
<dbReference type="Gene3D" id="6.20.50.110">
    <property type="entry name" value="Methyltransferase, zinc-binding domain"/>
    <property type="match status" value="1"/>
</dbReference>
<evidence type="ECO:0000313" key="3">
    <source>
        <dbReference type="EMBL" id="OOV41351.1"/>
    </source>
</evidence>
<feature type="domain" description="Methyltransferase putative zinc binding" evidence="1">
    <location>
        <begin position="10"/>
        <end position="68"/>
    </location>
</feature>
<dbReference type="Proteomes" id="UP000191008">
    <property type="component" value="Unassembled WGS sequence"/>
</dbReference>
<dbReference type="RefSeq" id="WP_082293215.1">
    <property type="nucleotide sequence ID" value="NZ_MVIT01000071.1"/>
</dbReference>
<dbReference type="EMBL" id="MVIT01000071">
    <property type="protein sequence ID" value="OOV41351.1"/>
    <property type="molecule type" value="Genomic_DNA"/>
</dbReference>
<comment type="caution">
    <text evidence="3">The sequence shown here is derived from an EMBL/GenBank/DDBJ whole genome shotgun (WGS) entry which is preliminary data.</text>
</comment>
<gene>
    <name evidence="3" type="ORF">B1J93_13755</name>
</gene>
<dbReference type="PANTHER" id="PTHR43861">
    <property type="entry name" value="TRANS-ACONITATE 2-METHYLTRANSFERASE-RELATED"/>
    <property type="match status" value="1"/>
</dbReference>
<evidence type="ECO:0000259" key="2">
    <source>
        <dbReference type="Pfam" id="PF08484"/>
    </source>
</evidence>
<dbReference type="SUPFAM" id="SSF53335">
    <property type="entry name" value="S-adenosyl-L-methionine-dependent methyltransferases"/>
    <property type="match status" value="1"/>
</dbReference>
<accession>A0A1T1DKE2</accession>
<sequence length="405" mass="46508">MDCHYLKKECRLCKSSHLIKVLGLTPTGLCDAYVKEKRQQQTYPLDLFQCVDCKFVQIECVVDPEIIYRDYIYVTTSSSGLSSHFESYADEVSRDIGLKKNSFVIDIGSNDGTLLNYFKMKNCRVLGIEPSNKTAQEATDKGIKTLPEFFTPDLAVSIKNNYGEADLITINNLYANVDDLYLFTEGLISMLALDGVLVIESSYLVDMVENMVFDFIYHEHLSYFSILPLVKFFSKFNMKLIRITHVPTKGGSLRYFWARENSSFSIDESVAIFTEKEKKKKIDRLFFEEWENRINVIKIRLLETLNKYKDKTITGYGASATSTTLIYHFGLDKYLTYLIDDNPGKIGTFSPGLNIPVESSEKLKFESKDVVLVLAWRYFELIKMKLKGKKVRLICPLPEIKEVIS</sequence>
<reference evidence="3 4" key="1">
    <citation type="submission" date="2017-02" db="EMBL/GenBank/DDBJ databases">
        <title>Comparative genomic analysis of Brazilian Leptospira kirschneri strains of different serogroups.</title>
        <authorList>
            <person name="Moreno L.Z."/>
            <person name="Miraglia F."/>
            <person name="Kremer F.S."/>
            <person name="Eslabao M.R."/>
            <person name="Lilenbaum W."/>
            <person name="Dellagostin O.A."/>
            <person name="Moreno A.M."/>
        </authorList>
    </citation>
    <scope>NUCLEOTIDE SEQUENCE [LARGE SCALE GENOMIC DNA]</scope>
    <source>
        <strain evidence="3 4">M110/06</strain>
    </source>
</reference>
<protein>
    <submittedName>
        <fullName evidence="3">Methyltransferase</fullName>
    </submittedName>
</protein>
<dbReference type="GO" id="GO:0008168">
    <property type="term" value="F:methyltransferase activity"/>
    <property type="evidence" value="ECO:0007669"/>
    <property type="project" value="UniProtKB-KW"/>
</dbReference>
<evidence type="ECO:0000313" key="4">
    <source>
        <dbReference type="Proteomes" id="UP000191008"/>
    </source>
</evidence>
<name>A0A1T1DKE2_9LEPT</name>
<organism evidence="3 4">
    <name type="scientific">Leptospira kirschneri serovar Pomona</name>
    <dbReference type="NCBI Taxonomy" id="561005"/>
    <lineage>
        <taxon>Bacteria</taxon>
        <taxon>Pseudomonadati</taxon>
        <taxon>Spirochaetota</taxon>
        <taxon>Spirochaetia</taxon>
        <taxon>Leptospirales</taxon>
        <taxon>Leptospiraceae</taxon>
        <taxon>Leptospira</taxon>
    </lineage>
</organism>
<proteinExistence type="predicted"/>
<dbReference type="Gene3D" id="3.40.50.720">
    <property type="entry name" value="NAD(P)-binding Rossmann-like Domain"/>
    <property type="match status" value="1"/>
</dbReference>
<dbReference type="AlphaFoldDB" id="A0A1T1DKE2"/>
<dbReference type="InterPro" id="IPR029063">
    <property type="entry name" value="SAM-dependent_MTases_sf"/>
</dbReference>
<dbReference type="Gene3D" id="3.40.50.150">
    <property type="entry name" value="Vaccinia Virus protein VP39"/>
    <property type="match status" value="1"/>
</dbReference>
<dbReference type="InterPro" id="IPR013630">
    <property type="entry name" value="Methyltransf_Zn-bd_dom_put"/>
</dbReference>
<evidence type="ECO:0000259" key="1">
    <source>
        <dbReference type="Pfam" id="PF08421"/>
    </source>
</evidence>
<dbReference type="Pfam" id="PF08484">
    <property type="entry name" value="Methyltransf_14"/>
    <property type="match status" value="1"/>
</dbReference>
<dbReference type="PANTHER" id="PTHR43861:SF5">
    <property type="entry name" value="BLL5978 PROTEIN"/>
    <property type="match status" value="1"/>
</dbReference>
<dbReference type="Pfam" id="PF08421">
    <property type="entry name" value="Methyltransf_13"/>
    <property type="match status" value="1"/>
</dbReference>
<keyword evidence="3" id="KW-0808">Transferase</keyword>